<proteinExistence type="predicted"/>
<protein>
    <submittedName>
        <fullName evidence="2">Uncharacterized protein</fullName>
    </submittedName>
</protein>
<gene>
    <name evidence="2" type="ORF">Tcs_SK_047</name>
</gene>
<accession>E9KTD1</accession>
<reference evidence="2" key="1">
    <citation type="journal article" date="2011" name="J. Am. Chem. Soc.">
        <title>Biosynthesis of the allylmalonyl-CoA extender unit for the FK506 polyketide synthase proceeds through a dedicated polyketide synthase and facilitates the mutasynthesis of analogues.</title>
        <authorList>
            <person name="Mo S."/>
            <person name="Kim D.H."/>
            <person name="Lee J.H."/>
            <person name="Park J.W."/>
            <person name="Basnet D.B."/>
            <person name="Ban Y.H."/>
            <person name="Yoo Y.J."/>
            <person name="Chen S.W."/>
            <person name="Park S.R."/>
            <person name="Choi E.A."/>
            <person name="Kim E."/>
            <person name="Jin Y.Y."/>
            <person name="Lee S.K."/>
            <person name="Park J.Y."/>
            <person name="Liu Y."/>
            <person name="Lee M.O."/>
            <person name="Lee K.S."/>
            <person name="Kim S.J."/>
            <person name="Kim D."/>
            <person name="Park B.C."/>
            <person name="Lee S.G."/>
            <person name="Kwon H.J."/>
            <person name="Suh J.W."/>
            <person name="Moore B.S."/>
            <person name="Lim S.K."/>
            <person name="Yoon Y.J."/>
        </authorList>
    </citation>
    <scope>NUCLEOTIDE SEQUENCE</scope>
    <source>
        <strain evidence="2">KCTC 9225</strain>
    </source>
</reference>
<name>E9KTD1_STRKN</name>
<dbReference type="AlphaFoldDB" id="E9KTD1"/>
<organism evidence="2">
    <name type="scientific">Streptomyces kanamyceticus</name>
    <dbReference type="NCBI Taxonomy" id="1967"/>
    <lineage>
        <taxon>Bacteria</taxon>
        <taxon>Bacillati</taxon>
        <taxon>Actinomycetota</taxon>
        <taxon>Actinomycetes</taxon>
        <taxon>Kitasatosporales</taxon>
        <taxon>Streptomycetaceae</taxon>
        <taxon>Streptomyces</taxon>
    </lineage>
</organism>
<evidence type="ECO:0000256" key="1">
    <source>
        <dbReference type="SAM" id="MobiDB-lite"/>
    </source>
</evidence>
<feature type="region of interest" description="Disordered" evidence="1">
    <location>
        <begin position="15"/>
        <end position="37"/>
    </location>
</feature>
<dbReference type="EMBL" id="HM116536">
    <property type="protein sequence ID" value="ADU56282.1"/>
    <property type="molecule type" value="Genomic_DNA"/>
</dbReference>
<evidence type="ECO:0000313" key="2">
    <source>
        <dbReference type="EMBL" id="ADU56282.1"/>
    </source>
</evidence>
<sequence length="96" mass="11055">MHLFIARRGREWDEHRCGRSPRRAGDAGFTGPFETPVGVERPTGAELAIPKADFWRLKEGWIKEFNWISSPRAEKRDGCRRAAQEDVLGSPAPHWW</sequence>